<dbReference type="Gene3D" id="3.90.25.10">
    <property type="entry name" value="UDP-galactose 4-epimerase, domain 1"/>
    <property type="match status" value="1"/>
</dbReference>
<comment type="caution">
    <text evidence="2">The sequence shown here is derived from an EMBL/GenBank/DDBJ whole genome shotgun (WGS) entry which is preliminary data.</text>
</comment>
<evidence type="ECO:0000259" key="1">
    <source>
        <dbReference type="Pfam" id="PF01370"/>
    </source>
</evidence>
<dbReference type="AlphaFoldDB" id="A0AA38CUS9"/>
<dbReference type="InterPro" id="IPR051604">
    <property type="entry name" value="Ergot_Alk_Oxidoreductase"/>
</dbReference>
<reference evidence="2" key="2">
    <citation type="submission" date="2023-02" db="EMBL/GenBank/DDBJ databases">
        <authorList>
            <person name="Sun Q."/>
            <person name="Mori K."/>
        </authorList>
    </citation>
    <scope>NUCLEOTIDE SEQUENCE</scope>
    <source>
        <strain evidence="2">NBRC 112290</strain>
    </source>
</reference>
<protein>
    <submittedName>
        <fullName evidence="2">NmrA family transcriptional regulator</fullName>
    </submittedName>
</protein>
<dbReference type="InterPro" id="IPR001509">
    <property type="entry name" value="Epimerase_deHydtase"/>
</dbReference>
<dbReference type="InterPro" id="IPR036291">
    <property type="entry name" value="NAD(P)-bd_dom_sf"/>
</dbReference>
<keyword evidence="3" id="KW-1185">Reference proteome</keyword>
<evidence type="ECO:0000313" key="3">
    <source>
        <dbReference type="Proteomes" id="UP001157161"/>
    </source>
</evidence>
<proteinExistence type="predicted"/>
<dbReference type="Proteomes" id="UP001157161">
    <property type="component" value="Unassembled WGS sequence"/>
</dbReference>
<dbReference type="Gene3D" id="3.40.50.720">
    <property type="entry name" value="NAD(P)-binding Rossmann-like Domain"/>
    <property type="match status" value="1"/>
</dbReference>
<accession>A0AA38CUS9</accession>
<evidence type="ECO:0000313" key="2">
    <source>
        <dbReference type="EMBL" id="GMA32979.1"/>
    </source>
</evidence>
<dbReference type="Pfam" id="PF01370">
    <property type="entry name" value="Epimerase"/>
    <property type="match status" value="1"/>
</dbReference>
<dbReference type="SUPFAM" id="SSF51735">
    <property type="entry name" value="NAD(P)-binding Rossmann-fold domains"/>
    <property type="match status" value="1"/>
</dbReference>
<sequence length="276" mass="28763">MRESGRMTTASRSEQPRPVLVTGATGKIGRRIARRLEAAGHTVRAASRSSATRLDWADPATIAPALDGVALAHLTLPDEPIDLVPVTRALAAADLERVVLLSARNPEQGGDGFVPAVEEAVAASGVPTVVLRPSWFVQNFTEGMFAQELAGGSLALPVGEGLEPFIDAEDIAEVAVAALLTPEHVGRTYELTGPELMTFADAVALVGEATSRELTFTPADPTAWAREAAAEVGDDGARLQSNLYAAIARGENASVTSGVQDVLGRAPRTVREALAG</sequence>
<dbReference type="PANTHER" id="PTHR43162:SF1">
    <property type="entry name" value="PRESTALK A DIFFERENTIATION PROTEIN A"/>
    <property type="match status" value="1"/>
</dbReference>
<dbReference type="PANTHER" id="PTHR43162">
    <property type="match status" value="1"/>
</dbReference>
<organism evidence="2 3">
    <name type="scientific">Litorihabitans aurantiacus</name>
    <dbReference type="NCBI Taxonomy" id="1930061"/>
    <lineage>
        <taxon>Bacteria</taxon>
        <taxon>Bacillati</taxon>
        <taxon>Actinomycetota</taxon>
        <taxon>Actinomycetes</taxon>
        <taxon>Micrococcales</taxon>
        <taxon>Beutenbergiaceae</taxon>
        <taxon>Litorihabitans</taxon>
    </lineage>
</organism>
<name>A0AA38CUS9_9MICO</name>
<feature type="domain" description="NAD-dependent epimerase/dehydratase" evidence="1">
    <location>
        <begin position="19"/>
        <end position="66"/>
    </location>
</feature>
<reference evidence="2" key="1">
    <citation type="journal article" date="2014" name="Int. J. Syst. Evol. Microbiol.">
        <title>Complete genome sequence of Corynebacterium casei LMG S-19264T (=DSM 44701T), isolated from a smear-ripened cheese.</title>
        <authorList>
            <consortium name="US DOE Joint Genome Institute (JGI-PGF)"/>
            <person name="Walter F."/>
            <person name="Albersmeier A."/>
            <person name="Kalinowski J."/>
            <person name="Ruckert C."/>
        </authorList>
    </citation>
    <scope>NUCLEOTIDE SEQUENCE</scope>
    <source>
        <strain evidence="2">NBRC 112290</strain>
    </source>
</reference>
<gene>
    <name evidence="2" type="ORF">GCM10025875_29710</name>
</gene>
<dbReference type="EMBL" id="BSUM01000001">
    <property type="protein sequence ID" value="GMA32979.1"/>
    <property type="molecule type" value="Genomic_DNA"/>
</dbReference>